<evidence type="ECO:0000313" key="2">
    <source>
        <dbReference type="Proteomes" id="UP001372834"/>
    </source>
</evidence>
<comment type="caution">
    <text evidence="1">The sequence shown here is derived from an EMBL/GenBank/DDBJ whole genome shotgun (WGS) entry which is preliminary data.</text>
</comment>
<proteinExistence type="predicted"/>
<dbReference type="AlphaFoldDB" id="A0AAN8SDU7"/>
<evidence type="ECO:0000313" key="1">
    <source>
        <dbReference type="EMBL" id="KAK6644046.1"/>
    </source>
</evidence>
<gene>
    <name evidence="1" type="ORF">RUM43_000311</name>
</gene>
<accession>A0AAN8SDU7</accession>
<dbReference type="Proteomes" id="UP001372834">
    <property type="component" value="Unassembled WGS sequence"/>
</dbReference>
<name>A0AAN8SDU7_POLSC</name>
<organism evidence="1 2">
    <name type="scientific">Polyplax serrata</name>
    <name type="common">Common mouse louse</name>
    <dbReference type="NCBI Taxonomy" id="468196"/>
    <lineage>
        <taxon>Eukaryota</taxon>
        <taxon>Metazoa</taxon>
        <taxon>Ecdysozoa</taxon>
        <taxon>Arthropoda</taxon>
        <taxon>Hexapoda</taxon>
        <taxon>Insecta</taxon>
        <taxon>Pterygota</taxon>
        <taxon>Neoptera</taxon>
        <taxon>Paraneoptera</taxon>
        <taxon>Psocodea</taxon>
        <taxon>Troctomorpha</taxon>
        <taxon>Phthiraptera</taxon>
        <taxon>Anoplura</taxon>
        <taxon>Polyplacidae</taxon>
        <taxon>Polyplax</taxon>
    </lineage>
</organism>
<dbReference type="EMBL" id="JAWJWE010000001">
    <property type="protein sequence ID" value="KAK6644046.1"/>
    <property type="molecule type" value="Genomic_DNA"/>
</dbReference>
<protein>
    <submittedName>
        <fullName evidence="1">Uncharacterized protein</fullName>
    </submittedName>
</protein>
<sequence length="85" mass="10002">MCTWLTYVWVESIASHLYVFLWVVSDVTGNIVFFKTVEKWCCSILKSVGLSVNLLAHNQGFYFVIHSWNAILETHLWDPMKQYNE</sequence>
<reference evidence="1 2" key="1">
    <citation type="submission" date="2023-10" db="EMBL/GenBank/DDBJ databases">
        <title>Genomes of two closely related lineages of the louse Polyplax serrata with different host specificities.</title>
        <authorList>
            <person name="Martinu J."/>
            <person name="Tarabai H."/>
            <person name="Stefka J."/>
            <person name="Hypsa V."/>
        </authorList>
    </citation>
    <scope>NUCLEOTIDE SEQUENCE [LARGE SCALE GENOMIC DNA]</scope>
    <source>
        <strain evidence="1">HR10_N</strain>
    </source>
</reference>